<gene>
    <name evidence="3" type="ORF">CM83_174</name>
</gene>
<feature type="compositionally biased region" description="Low complexity" evidence="1">
    <location>
        <begin position="134"/>
        <end position="145"/>
    </location>
</feature>
<feature type="non-terminal residue" evidence="3">
    <location>
        <position position="1"/>
    </location>
</feature>
<proteinExistence type="predicted"/>
<feature type="region of interest" description="Disordered" evidence="1">
    <location>
        <begin position="84"/>
        <end position="200"/>
    </location>
</feature>
<evidence type="ECO:0000256" key="2">
    <source>
        <dbReference type="SAM" id="Phobius"/>
    </source>
</evidence>
<reference evidence="3" key="1">
    <citation type="journal article" date="2014" name="PLoS ONE">
        <title>Transcriptome-Based Identification of ABC Transporters in the Western Tarnished Plant Bug Lygus hesperus.</title>
        <authorList>
            <person name="Hull J.J."/>
            <person name="Chaney K."/>
            <person name="Geib S.M."/>
            <person name="Fabrick J.A."/>
            <person name="Brent C.S."/>
            <person name="Walsh D."/>
            <person name="Lavine L.C."/>
        </authorList>
    </citation>
    <scope>NUCLEOTIDE SEQUENCE</scope>
</reference>
<feature type="non-terminal residue" evidence="3">
    <location>
        <position position="200"/>
    </location>
</feature>
<feature type="compositionally biased region" description="Low complexity" evidence="1">
    <location>
        <begin position="168"/>
        <end position="177"/>
    </location>
</feature>
<feature type="compositionally biased region" description="Acidic residues" evidence="1">
    <location>
        <begin position="115"/>
        <end position="133"/>
    </location>
</feature>
<reference evidence="3" key="2">
    <citation type="submission" date="2014-07" db="EMBL/GenBank/DDBJ databases">
        <authorList>
            <person name="Hull J."/>
        </authorList>
    </citation>
    <scope>NUCLEOTIDE SEQUENCE</scope>
</reference>
<protein>
    <submittedName>
        <fullName evidence="3">Uncharacterized protein</fullName>
    </submittedName>
</protein>
<feature type="compositionally biased region" description="Basic and acidic residues" evidence="1">
    <location>
        <begin position="146"/>
        <end position="163"/>
    </location>
</feature>
<sequence>FIRRGDAFLDALDMYKGHNWIIYSIIYMLCLSVVIILVHIYFITEPYFELSVGTRRFKEEEIVPEDEELDEELVTQLKDPLRLTKTSKASRKRNAQVSSDGDSNREIGQGVDATANDDDSDDDDDSNSDDSDTNDNNVDNNNKVDNINKGKDGKNDDDNRGDNDNNDDTNINVNAVVDGKDEESQGIMEATRTKSKSKSK</sequence>
<organism evidence="3">
    <name type="scientific">Lygus hesperus</name>
    <name type="common">Western plant bug</name>
    <dbReference type="NCBI Taxonomy" id="30085"/>
    <lineage>
        <taxon>Eukaryota</taxon>
        <taxon>Metazoa</taxon>
        <taxon>Ecdysozoa</taxon>
        <taxon>Arthropoda</taxon>
        <taxon>Hexapoda</taxon>
        <taxon>Insecta</taxon>
        <taxon>Pterygota</taxon>
        <taxon>Neoptera</taxon>
        <taxon>Paraneoptera</taxon>
        <taxon>Hemiptera</taxon>
        <taxon>Heteroptera</taxon>
        <taxon>Panheteroptera</taxon>
        <taxon>Cimicomorpha</taxon>
        <taxon>Miridae</taxon>
        <taxon>Mirini</taxon>
        <taxon>Lygus</taxon>
    </lineage>
</organism>
<dbReference type="AlphaFoldDB" id="A0A0A9WUZ8"/>
<keyword evidence="2" id="KW-0472">Membrane</keyword>
<name>A0A0A9WUZ8_LYGHE</name>
<dbReference type="EMBL" id="GBHO01032035">
    <property type="protein sequence ID" value="JAG11569.1"/>
    <property type="molecule type" value="Transcribed_RNA"/>
</dbReference>
<accession>A0A0A9WUZ8</accession>
<keyword evidence="2" id="KW-1133">Transmembrane helix</keyword>
<feature type="transmembrane region" description="Helical" evidence="2">
    <location>
        <begin position="20"/>
        <end position="42"/>
    </location>
</feature>
<evidence type="ECO:0000313" key="3">
    <source>
        <dbReference type="EMBL" id="JAG11569.1"/>
    </source>
</evidence>
<keyword evidence="2" id="KW-0812">Transmembrane</keyword>
<evidence type="ECO:0000256" key="1">
    <source>
        <dbReference type="SAM" id="MobiDB-lite"/>
    </source>
</evidence>